<dbReference type="STRING" id="880526.GCA_000427365_01194"/>
<evidence type="ECO:0000259" key="3">
    <source>
        <dbReference type="PROSITE" id="PS51352"/>
    </source>
</evidence>
<feature type="signal peptide" evidence="2">
    <location>
        <begin position="1"/>
        <end position="22"/>
    </location>
</feature>
<feature type="chain" id="PRO_5017003624" evidence="2">
    <location>
        <begin position="23"/>
        <end position="144"/>
    </location>
</feature>
<feature type="domain" description="Thioredoxin" evidence="3">
    <location>
        <begin position="7"/>
        <end position="140"/>
    </location>
</feature>
<organism evidence="4 5">
    <name type="scientific">Rikenella microfusus</name>
    <dbReference type="NCBI Taxonomy" id="28139"/>
    <lineage>
        <taxon>Bacteria</taxon>
        <taxon>Pseudomonadati</taxon>
        <taxon>Bacteroidota</taxon>
        <taxon>Bacteroidia</taxon>
        <taxon>Bacteroidales</taxon>
        <taxon>Rikenellaceae</taxon>
        <taxon>Rikenella</taxon>
    </lineage>
</organism>
<accession>A0A379MND5</accession>
<dbReference type="PROSITE" id="PS00194">
    <property type="entry name" value="THIOREDOXIN_1"/>
    <property type="match status" value="1"/>
</dbReference>
<keyword evidence="2" id="KW-0732">Signal</keyword>
<protein>
    <submittedName>
        <fullName evidence="4">Thioredoxin</fullName>
    </submittedName>
</protein>
<evidence type="ECO:0000256" key="2">
    <source>
        <dbReference type="SAM" id="SignalP"/>
    </source>
</evidence>
<keyword evidence="1" id="KW-0676">Redox-active center</keyword>
<dbReference type="InterPro" id="IPR013766">
    <property type="entry name" value="Thioredoxin_domain"/>
</dbReference>
<gene>
    <name evidence="4" type="primary">trxA_1</name>
    <name evidence="4" type="ORF">NCTC11190_00248</name>
</gene>
<dbReference type="CDD" id="cd02947">
    <property type="entry name" value="TRX_family"/>
    <property type="match status" value="1"/>
</dbReference>
<dbReference type="GO" id="GO:0045454">
    <property type="term" value="P:cell redox homeostasis"/>
    <property type="evidence" value="ECO:0007669"/>
    <property type="project" value="TreeGrafter"/>
</dbReference>
<dbReference type="InterPro" id="IPR036249">
    <property type="entry name" value="Thioredoxin-like_sf"/>
</dbReference>
<sequence>MIMKKLLMAAVAALMFTGAAIAQTGTRFTEDTFVNVQKAAEQAKKPIFVDIYTTWCGPCKYLANNIFPTQVVGDYMNATFVNAKFDAEKGEGIELAKKYAVKGYPTMLILDSKGEELGRLVGSSRTPEDFVQRLKDEMAKIEKK</sequence>
<dbReference type="PROSITE" id="PS51352">
    <property type="entry name" value="THIOREDOXIN_2"/>
    <property type="match status" value="1"/>
</dbReference>
<dbReference type="InterPro" id="IPR017937">
    <property type="entry name" value="Thioredoxin_CS"/>
</dbReference>
<proteinExistence type="predicted"/>
<keyword evidence="5" id="KW-1185">Reference proteome</keyword>
<evidence type="ECO:0000313" key="4">
    <source>
        <dbReference type="EMBL" id="SUE33053.1"/>
    </source>
</evidence>
<dbReference type="EMBL" id="UGVL01000001">
    <property type="protein sequence ID" value="SUE33053.1"/>
    <property type="molecule type" value="Genomic_DNA"/>
</dbReference>
<dbReference type="SUPFAM" id="SSF52833">
    <property type="entry name" value="Thioredoxin-like"/>
    <property type="match status" value="1"/>
</dbReference>
<evidence type="ECO:0000256" key="1">
    <source>
        <dbReference type="ARBA" id="ARBA00023284"/>
    </source>
</evidence>
<reference evidence="4 5" key="1">
    <citation type="submission" date="2018-06" db="EMBL/GenBank/DDBJ databases">
        <authorList>
            <consortium name="Pathogen Informatics"/>
            <person name="Doyle S."/>
        </authorList>
    </citation>
    <scope>NUCLEOTIDE SEQUENCE [LARGE SCALE GENOMIC DNA]</scope>
    <source>
        <strain evidence="4 5">NCTC11190</strain>
    </source>
</reference>
<evidence type="ECO:0000313" key="5">
    <source>
        <dbReference type="Proteomes" id="UP000255233"/>
    </source>
</evidence>
<name>A0A379MND5_9BACT</name>
<dbReference type="Gene3D" id="3.40.30.10">
    <property type="entry name" value="Glutaredoxin"/>
    <property type="match status" value="1"/>
</dbReference>
<dbReference type="Pfam" id="PF00085">
    <property type="entry name" value="Thioredoxin"/>
    <property type="match status" value="1"/>
</dbReference>
<dbReference type="Proteomes" id="UP000255233">
    <property type="component" value="Unassembled WGS sequence"/>
</dbReference>
<dbReference type="PANTHER" id="PTHR43601:SF3">
    <property type="entry name" value="THIOREDOXIN, MITOCHONDRIAL"/>
    <property type="match status" value="1"/>
</dbReference>
<dbReference type="PANTHER" id="PTHR43601">
    <property type="entry name" value="THIOREDOXIN, MITOCHONDRIAL"/>
    <property type="match status" value="1"/>
</dbReference>
<dbReference type="AlphaFoldDB" id="A0A379MND5"/>